<keyword evidence="3" id="KW-1185">Reference proteome</keyword>
<gene>
    <name evidence="2" type="ORF">ABXR19_04585</name>
</gene>
<dbReference type="PROSITE" id="PS51746">
    <property type="entry name" value="PPM_2"/>
    <property type="match status" value="1"/>
</dbReference>
<dbReference type="CDD" id="cd00143">
    <property type="entry name" value="PP2Cc"/>
    <property type="match status" value="1"/>
</dbReference>
<dbReference type="InterPro" id="IPR036457">
    <property type="entry name" value="PPM-type-like_dom_sf"/>
</dbReference>
<dbReference type="Pfam" id="PF13672">
    <property type="entry name" value="PP2C_2"/>
    <property type="match status" value="1"/>
</dbReference>
<evidence type="ECO:0000259" key="1">
    <source>
        <dbReference type="PROSITE" id="PS51746"/>
    </source>
</evidence>
<comment type="caution">
    <text evidence="2">The sequence shown here is derived from an EMBL/GenBank/DDBJ whole genome shotgun (WGS) entry which is preliminary data.</text>
</comment>
<sequence>MKFTIYQESRPGARPNNQDRVAYSYTREALLLVVADGMGGHLHGEIAAQIAVQYIIESFQRAAKPQIADELMFLSRCLGNAHAAIQDYAFDKSLPEAPRTTIVACLIQNSVAYWAHAGDSRLYLIRRGRIAQQTKDHSRLQMMLDQGLIDEEAAARHPARNRIFSCLGGTHSPQIEFSSPVPLFANDLIAICSDGVWGNLTNEDFTERLGEANVLDASPRLLDLAEAHGGLTCDNLSMLAMRWHDDYAEGQASTISTDTMPMDGITTKMEGFNRTRPEAANLSDSDIEKAINEINLAIQKYSKFDPGK</sequence>
<dbReference type="InterPro" id="IPR001932">
    <property type="entry name" value="PPM-type_phosphatase-like_dom"/>
</dbReference>
<organism evidence="2 3">
    <name type="scientific">Uliginosibacterium flavum</name>
    <dbReference type="NCBI Taxonomy" id="1396831"/>
    <lineage>
        <taxon>Bacteria</taxon>
        <taxon>Pseudomonadati</taxon>
        <taxon>Pseudomonadota</taxon>
        <taxon>Betaproteobacteria</taxon>
        <taxon>Rhodocyclales</taxon>
        <taxon>Zoogloeaceae</taxon>
        <taxon>Uliginosibacterium</taxon>
    </lineage>
</organism>
<proteinExistence type="predicted"/>
<dbReference type="Gene3D" id="3.60.40.10">
    <property type="entry name" value="PPM-type phosphatase domain"/>
    <property type="match status" value="1"/>
</dbReference>
<dbReference type="EMBL" id="JBEWZI010000003">
    <property type="protein sequence ID" value="MET7013455.1"/>
    <property type="molecule type" value="Genomic_DNA"/>
</dbReference>
<evidence type="ECO:0000313" key="3">
    <source>
        <dbReference type="Proteomes" id="UP001549691"/>
    </source>
</evidence>
<protein>
    <submittedName>
        <fullName evidence="2">PP2C family serine/threonine-protein phosphatase</fullName>
    </submittedName>
</protein>
<dbReference type="SMART" id="SM00332">
    <property type="entry name" value="PP2Cc"/>
    <property type="match status" value="1"/>
</dbReference>
<dbReference type="Proteomes" id="UP001549691">
    <property type="component" value="Unassembled WGS sequence"/>
</dbReference>
<name>A0ABV2TIU1_9RHOO</name>
<reference evidence="2 3" key="1">
    <citation type="submission" date="2024-07" db="EMBL/GenBank/DDBJ databases">
        <title>Uliginosibacterium flavum JJ3220;KACC:17644.</title>
        <authorList>
            <person name="Kim M.K."/>
        </authorList>
    </citation>
    <scope>NUCLEOTIDE SEQUENCE [LARGE SCALE GENOMIC DNA]</scope>
    <source>
        <strain evidence="2 3">KACC:17644</strain>
    </source>
</reference>
<dbReference type="RefSeq" id="WP_354599915.1">
    <property type="nucleotide sequence ID" value="NZ_JBEWZI010000003.1"/>
</dbReference>
<dbReference type="SUPFAM" id="SSF81606">
    <property type="entry name" value="PP2C-like"/>
    <property type="match status" value="1"/>
</dbReference>
<dbReference type="SMART" id="SM00331">
    <property type="entry name" value="PP2C_SIG"/>
    <property type="match status" value="1"/>
</dbReference>
<feature type="domain" description="PPM-type phosphatase" evidence="1">
    <location>
        <begin position="4"/>
        <end position="243"/>
    </location>
</feature>
<evidence type="ECO:0000313" key="2">
    <source>
        <dbReference type="EMBL" id="MET7013455.1"/>
    </source>
</evidence>
<accession>A0ABV2TIU1</accession>